<dbReference type="EMBL" id="BAABME010003627">
    <property type="protein sequence ID" value="GAA0159545.1"/>
    <property type="molecule type" value="Genomic_DNA"/>
</dbReference>
<keyword evidence="3" id="KW-1185">Reference proteome</keyword>
<evidence type="ECO:0000313" key="2">
    <source>
        <dbReference type="EMBL" id="GAA0159545.1"/>
    </source>
</evidence>
<reference evidence="2 3" key="1">
    <citation type="submission" date="2024-01" db="EMBL/GenBank/DDBJ databases">
        <title>The complete chloroplast genome sequence of Lithospermum erythrorhizon: insights into the phylogenetic relationship among Boraginaceae species and the maternal lineages of purple gromwells.</title>
        <authorList>
            <person name="Okada T."/>
            <person name="Watanabe K."/>
        </authorList>
    </citation>
    <scope>NUCLEOTIDE SEQUENCE [LARGE SCALE GENOMIC DNA]</scope>
</reference>
<evidence type="ECO:0000313" key="3">
    <source>
        <dbReference type="Proteomes" id="UP001454036"/>
    </source>
</evidence>
<evidence type="ECO:0000256" key="1">
    <source>
        <dbReference type="SAM" id="MobiDB-lite"/>
    </source>
</evidence>
<feature type="compositionally biased region" description="Basic and acidic residues" evidence="1">
    <location>
        <begin position="27"/>
        <end position="44"/>
    </location>
</feature>
<feature type="region of interest" description="Disordered" evidence="1">
    <location>
        <begin position="19"/>
        <end position="74"/>
    </location>
</feature>
<dbReference type="AlphaFoldDB" id="A0AAV3QAB3"/>
<evidence type="ECO:0008006" key="4">
    <source>
        <dbReference type="Google" id="ProtNLM"/>
    </source>
</evidence>
<proteinExistence type="predicted"/>
<accession>A0AAV3QAB3</accession>
<feature type="compositionally biased region" description="Polar residues" evidence="1">
    <location>
        <begin position="46"/>
        <end position="65"/>
    </location>
</feature>
<protein>
    <recommendedName>
        <fullName evidence="4">Gag-pol polyprotein</fullName>
    </recommendedName>
</protein>
<gene>
    <name evidence="2" type="ORF">LIER_16295</name>
</gene>
<dbReference type="Proteomes" id="UP001454036">
    <property type="component" value="Unassembled WGS sequence"/>
</dbReference>
<comment type="caution">
    <text evidence="2">The sequence shown here is derived from an EMBL/GenBank/DDBJ whole genome shotgun (WGS) entry which is preliminary data.</text>
</comment>
<sequence length="123" mass="14032">MSNSSFDNAIDVGHNIADSALQSDNIEENHEVTQEDLTDSHDYLQEESQPDLSTQVTSGTESSRPTIRAFSRNRIPSTKYPANEYILFFDGGEPIFYQEVMESDDNKHWLAIMEEEMSSLHKE</sequence>
<organism evidence="2 3">
    <name type="scientific">Lithospermum erythrorhizon</name>
    <name type="common">Purple gromwell</name>
    <name type="synonym">Lithospermum officinale var. erythrorhizon</name>
    <dbReference type="NCBI Taxonomy" id="34254"/>
    <lineage>
        <taxon>Eukaryota</taxon>
        <taxon>Viridiplantae</taxon>
        <taxon>Streptophyta</taxon>
        <taxon>Embryophyta</taxon>
        <taxon>Tracheophyta</taxon>
        <taxon>Spermatophyta</taxon>
        <taxon>Magnoliopsida</taxon>
        <taxon>eudicotyledons</taxon>
        <taxon>Gunneridae</taxon>
        <taxon>Pentapetalae</taxon>
        <taxon>asterids</taxon>
        <taxon>lamiids</taxon>
        <taxon>Boraginales</taxon>
        <taxon>Boraginaceae</taxon>
        <taxon>Boraginoideae</taxon>
        <taxon>Lithospermeae</taxon>
        <taxon>Lithospermum</taxon>
    </lineage>
</organism>
<name>A0AAV3QAB3_LITER</name>